<gene>
    <name evidence="4" type="ORF">DYB26_014291</name>
    <name evidence="2" type="ORF">DYB30_004709</name>
    <name evidence="5" type="ORF">DYB31_014244</name>
    <name evidence="3" type="ORF">DYB38_004120</name>
</gene>
<dbReference type="VEuPathDB" id="FungiDB:H257_08818"/>
<dbReference type="SUPFAM" id="SSF53697">
    <property type="entry name" value="SIS domain"/>
    <property type="match status" value="1"/>
</dbReference>
<feature type="domain" description="SIS" evidence="1">
    <location>
        <begin position="1"/>
        <end position="123"/>
    </location>
</feature>
<evidence type="ECO:0000313" key="5">
    <source>
        <dbReference type="EMBL" id="RHZ11872.1"/>
    </source>
</evidence>
<accession>A0A397DJ78</accession>
<evidence type="ECO:0000313" key="4">
    <source>
        <dbReference type="EMBL" id="RHY82958.1"/>
    </source>
</evidence>
<evidence type="ECO:0000259" key="1">
    <source>
        <dbReference type="PROSITE" id="PS51464"/>
    </source>
</evidence>
<dbReference type="PANTHER" id="PTHR38418:SF2">
    <property type="entry name" value="SUGAR ISOMERASE, KPSF_GUTQ (AFU_ORTHOLOGUE AFUA_6G08860)"/>
    <property type="match status" value="1"/>
</dbReference>
<dbReference type="PROSITE" id="PS51464">
    <property type="entry name" value="SIS"/>
    <property type="match status" value="1"/>
</dbReference>
<dbReference type="PANTHER" id="PTHR38418">
    <property type="entry name" value="SUGAR ISOMERASE, KPSF/GUTQ (AFU_ORTHOLOGUE AFUA_6G08860)"/>
    <property type="match status" value="1"/>
</dbReference>
<dbReference type="Gene3D" id="3.40.50.10490">
    <property type="entry name" value="Glucose-6-phosphate isomerase like protein, domain 1"/>
    <property type="match status" value="1"/>
</dbReference>
<dbReference type="Proteomes" id="UP000266643">
    <property type="component" value="Unassembled WGS sequence"/>
</dbReference>
<protein>
    <recommendedName>
        <fullName evidence="1">SIS domain-containing protein</fullName>
    </recommendedName>
</protein>
<evidence type="ECO:0000313" key="9">
    <source>
        <dbReference type="Proteomes" id="UP000286510"/>
    </source>
</evidence>
<evidence type="ECO:0000313" key="3">
    <source>
        <dbReference type="EMBL" id="RHY71999.1"/>
    </source>
</evidence>
<proteinExistence type="predicted"/>
<dbReference type="GO" id="GO:0097367">
    <property type="term" value="F:carbohydrate derivative binding"/>
    <property type="evidence" value="ECO:0007669"/>
    <property type="project" value="InterPro"/>
</dbReference>
<feature type="non-terminal residue" evidence="2">
    <location>
        <position position="1"/>
    </location>
</feature>
<dbReference type="Pfam" id="PF01380">
    <property type="entry name" value="SIS"/>
    <property type="match status" value="1"/>
</dbReference>
<dbReference type="EMBL" id="QUTF01025833">
    <property type="protein sequence ID" value="RHY82958.1"/>
    <property type="molecule type" value="Genomic_DNA"/>
</dbReference>
<evidence type="ECO:0000313" key="2">
    <source>
        <dbReference type="EMBL" id="RHY65446.1"/>
    </source>
</evidence>
<evidence type="ECO:0000313" key="8">
    <source>
        <dbReference type="Proteomes" id="UP000266643"/>
    </source>
</evidence>
<dbReference type="InterPro" id="IPR046348">
    <property type="entry name" value="SIS_dom_sf"/>
</dbReference>
<dbReference type="AlphaFoldDB" id="A0A397DJ78"/>
<dbReference type="GO" id="GO:1901135">
    <property type="term" value="P:carbohydrate derivative metabolic process"/>
    <property type="evidence" value="ECO:0007669"/>
    <property type="project" value="InterPro"/>
</dbReference>
<evidence type="ECO:0000313" key="6">
    <source>
        <dbReference type="Proteomes" id="UP000265716"/>
    </source>
</evidence>
<dbReference type="Proteomes" id="UP000265716">
    <property type="component" value="Unassembled WGS sequence"/>
</dbReference>
<sequence>SGIVAKRFASTLSSLSIPSQWIHGSEWTHGELGNLLPGDVVVLFSNSGKTPELVNLPNVFRQFDCDVLCLVGNDDSPLYHASDFKIFTPAKDCLFDSVPARSIVAQEAVCNAVAESVVAITGIQRATFKKNHPGGNIGAAAAKTKTSPSNPQLGK</sequence>
<dbReference type="InterPro" id="IPR001347">
    <property type="entry name" value="SIS_dom"/>
</dbReference>
<dbReference type="EMBL" id="QUTD01004891">
    <property type="protein sequence ID" value="RHY65446.1"/>
    <property type="molecule type" value="Genomic_DNA"/>
</dbReference>
<reference evidence="6 7" key="1">
    <citation type="submission" date="2018-08" db="EMBL/GenBank/DDBJ databases">
        <title>Aphanomyces genome sequencing and annotation.</title>
        <authorList>
            <person name="Minardi D."/>
            <person name="Oidtmann B."/>
            <person name="Van Der Giezen M."/>
            <person name="Studholme D.J."/>
        </authorList>
    </citation>
    <scope>NUCLEOTIDE SEQUENCE [LARGE SCALE GENOMIC DNA]</scope>
    <source>
        <strain evidence="5 7">197901</strain>
        <strain evidence="2 8">D2</strain>
        <strain evidence="4 9">FDL457</strain>
        <strain evidence="3 6">SA</strain>
    </source>
</reference>
<dbReference type="EMBL" id="QUTC01003011">
    <property type="protein sequence ID" value="RHY71999.1"/>
    <property type="molecule type" value="Genomic_DNA"/>
</dbReference>
<dbReference type="Proteomes" id="UP000286510">
    <property type="component" value="Unassembled WGS sequence"/>
</dbReference>
<name>A0A397DJ78_APHAT</name>
<comment type="caution">
    <text evidence="2">The sequence shown here is derived from an EMBL/GenBank/DDBJ whole genome shotgun (WGS) entry which is preliminary data.</text>
</comment>
<dbReference type="Proteomes" id="UP000266196">
    <property type="component" value="Unassembled WGS sequence"/>
</dbReference>
<organism evidence="2 8">
    <name type="scientific">Aphanomyces astaci</name>
    <name type="common">Crayfish plague agent</name>
    <dbReference type="NCBI Taxonomy" id="112090"/>
    <lineage>
        <taxon>Eukaryota</taxon>
        <taxon>Sar</taxon>
        <taxon>Stramenopiles</taxon>
        <taxon>Oomycota</taxon>
        <taxon>Saprolegniomycetes</taxon>
        <taxon>Saprolegniales</taxon>
        <taxon>Verrucalvaceae</taxon>
        <taxon>Aphanomyces</taxon>
    </lineage>
</organism>
<evidence type="ECO:0000313" key="7">
    <source>
        <dbReference type="Proteomes" id="UP000266196"/>
    </source>
</evidence>
<dbReference type="EMBL" id="QUTE01010865">
    <property type="protein sequence ID" value="RHZ11872.1"/>
    <property type="molecule type" value="Genomic_DNA"/>
</dbReference>